<dbReference type="Proteomes" id="UP000317243">
    <property type="component" value="Unassembled WGS sequence"/>
</dbReference>
<dbReference type="Pfam" id="PF02911">
    <property type="entry name" value="Formyl_trans_C"/>
    <property type="match status" value="1"/>
</dbReference>
<gene>
    <name evidence="5 8" type="primary">fmt</name>
    <name evidence="8" type="ORF">KOR42_27410</name>
</gene>
<dbReference type="PANTHER" id="PTHR11138">
    <property type="entry name" value="METHIONYL-TRNA FORMYLTRANSFERASE"/>
    <property type="match status" value="1"/>
</dbReference>
<proteinExistence type="inferred from homology"/>
<reference evidence="8 9" key="1">
    <citation type="submission" date="2019-02" db="EMBL/GenBank/DDBJ databases">
        <title>Deep-cultivation of Planctomycetes and their phenomic and genomic characterization uncovers novel biology.</title>
        <authorList>
            <person name="Wiegand S."/>
            <person name="Jogler M."/>
            <person name="Boedeker C."/>
            <person name="Pinto D."/>
            <person name="Vollmers J."/>
            <person name="Rivas-Marin E."/>
            <person name="Kohn T."/>
            <person name="Peeters S.H."/>
            <person name="Heuer A."/>
            <person name="Rast P."/>
            <person name="Oberbeckmann S."/>
            <person name="Bunk B."/>
            <person name="Jeske O."/>
            <person name="Meyerdierks A."/>
            <person name="Storesund J.E."/>
            <person name="Kallscheuer N."/>
            <person name="Luecker S."/>
            <person name="Lage O.M."/>
            <person name="Pohl T."/>
            <person name="Merkel B.J."/>
            <person name="Hornburger P."/>
            <person name="Mueller R.-W."/>
            <person name="Bruemmer F."/>
            <person name="Labrenz M."/>
            <person name="Spormann A.M."/>
            <person name="Op Den Camp H."/>
            <person name="Overmann J."/>
            <person name="Amann R."/>
            <person name="Jetten M.S.M."/>
            <person name="Mascher T."/>
            <person name="Medema M.H."/>
            <person name="Devos D.P."/>
            <person name="Kaster A.-K."/>
            <person name="Ovreas L."/>
            <person name="Rohde M."/>
            <person name="Galperin M.Y."/>
            <person name="Jogler C."/>
        </authorList>
    </citation>
    <scope>NUCLEOTIDE SEQUENCE [LARGE SCALE GENOMIC DNA]</scope>
    <source>
        <strain evidence="8 9">KOR42</strain>
    </source>
</reference>
<dbReference type="CDD" id="cd08704">
    <property type="entry name" value="Met_tRNA_FMT_C"/>
    <property type="match status" value="1"/>
</dbReference>
<feature type="domain" description="Formyl transferase C-terminal" evidence="7">
    <location>
        <begin position="204"/>
        <end position="310"/>
    </location>
</feature>
<feature type="domain" description="Formyl transferase N-terminal" evidence="6">
    <location>
        <begin position="4"/>
        <end position="172"/>
    </location>
</feature>
<dbReference type="SUPFAM" id="SSF50486">
    <property type="entry name" value="FMT C-terminal domain-like"/>
    <property type="match status" value="1"/>
</dbReference>
<dbReference type="InterPro" id="IPR005793">
    <property type="entry name" value="Formyl_trans_C"/>
</dbReference>
<evidence type="ECO:0000259" key="6">
    <source>
        <dbReference type="Pfam" id="PF00551"/>
    </source>
</evidence>
<evidence type="ECO:0000256" key="5">
    <source>
        <dbReference type="HAMAP-Rule" id="MF_00182"/>
    </source>
</evidence>
<name>A0A5C5WXC8_9PLAN</name>
<evidence type="ECO:0000256" key="3">
    <source>
        <dbReference type="ARBA" id="ARBA00022679"/>
    </source>
</evidence>
<keyword evidence="3 5" id="KW-0808">Transferase</keyword>
<sequence length="322" mass="35463">MALRIVLMGTGEFALPSFQTLIQSPHNIVGLVTQPDRTGRGHHRHVNKLKEFALSTDIPVFQPEKVNQPESLATLEDWKADLFVIAAYGQILSKKLLSIPRLGAINIHGSLLPKFRGAAPVQFAVLTGEAETGVSIFRIEPKLDSGPLLGTVATEIGSEETSGELHDRLAILAAPLTLDVVNQLDTGTAQETNQDPDLVTFAPKIEKAQGWIDWTRKSEEIGWHVRGMQPWPMPVTMFQRPEKADLRVSILRVQPIREDDHGHLTSLNPGELRIIDDRLLVKTGDSGLEVLELQPAGKRPMPSDAFARGNDLTDARFIKPDA</sequence>
<accession>A0A5C5WXC8</accession>
<evidence type="ECO:0000256" key="1">
    <source>
        <dbReference type="ARBA" id="ARBA00010699"/>
    </source>
</evidence>
<comment type="similarity">
    <text evidence="1 5">Belongs to the Fmt family.</text>
</comment>
<dbReference type="EC" id="2.1.2.9" evidence="2 5"/>
<comment type="catalytic activity">
    <reaction evidence="5">
        <text>L-methionyl-tRNA(fMet) + (6R)-10-formyltetrahydrofolate = N-formyl-L-methionyl-tRNA(fMet) + (6S)-5,6,7,8-tetrahydrofolate + H(+)</text>
        <dbReference type="Rhea" id="RHEA:24380"/>
        <dbReference type="Rhea" id="RHEA-COMP:9952"/>
        <dbReference type="Rhea" id="RHEA-COMP:9953"/>
        <dbReference type="ChEBI" id="CHEBI:15378"/>
        <dbReference type="ChEBI" id="CHEBI:57453"/>
        <dbReference type="ChEBI" id="CHEBI:78530"/>
        <dbReference type="ChEBI" id="CHEBI:78844"/>
        <dbReference type="ChEBI" id="CHEBI:195366"/>
        <dbReference type="EC" id="2.1.2.9"/>
    </reaction>
</comment>
<dbReference type="GO" id="GO:0004479">
    <property type="term" value="F:methionyl-tRNA formyltransferase activity"/>
    <property type="evidence" value="ECO:0007669"/>
    <property type="project" value="UniProtKB-UniRule"/>
</dbReference>
<dbReference type="RefSeq" id="WP_146510262.1">
    <property type="nucleotide sequence ID" value="NZ_SIHI01000003.1"/>
</dbReference>
<dbReference type="CDD" id="cd08646">
    <property type="entry name" value="FMT_core_Met-tRNA-FMT_N"/>
    <property type="match status" value="1"/>
</dbReference>
<dbReference type="InterPro" id="IPR044135">
    <property type="entry name" value="Met-tRNA-FMT_C"/>
</dbReference>
<comment type="caution">
    <text evidence="8">The sequence shown here is derived from an EMBL/GenBank/DDBJ whole genome shotgun (WGS) entry which is preliminary data.</text>
</comment>
<evidence type="ECO:0000256" key="4">
    <source>
        <dbReference type="ARBA" id="ARBA00022917"/>
    </source>
</evidence>
<dbReference type="GO" id="GO:0005829">
    <property type="term" value="C:cytosol"/>
    <property type="evidence" value="ECO:0007669"/>
    <property type="project" value="TreeGrafter"/>
</dbReference>
<feature type="binding site" evidence="5">
    <location>
        <begin position="110"/>
        <end position="113"/>
    </location>
    <ligand>
        <name>(6S)-5,6,7,8-tetrahydrofolate</name>
        <dbReference type="ChEBI" id="CHEBI:57453"/>
    </ligand>
</feature>
<organism evidence="8 9">
    <name type="scientific">Thalassoglobus neptunius</name>
    <dbReference type="NCBI Taxonomy" id="1938619"/>
    <lineage>
        <taxon>Bacteria</taxon>
        <taxon>Pseudomonadati</taxon>
        <taxon>Planctomycetota</taxon>
        <taxon>Planctomycetia</taxon>
        <taxon>Planctomycetales</taxon>
        <taxon>Planctomycetaceae</taxon>
        <taxon>Thalassoglobus</taxon>
    </lineage>
</organism>
<dbReference type="NCBIfam" id="TIGR00460">
    <property type="entry name" value="fmt"/>
    <property type="match status" value="1"/>
</dbReference>
<evidence type="ECO:0000313" key="8">
    <source>
        <dbReference type="EMBL" id="TWT55614.1"/>
    </source>
</evidence>
<dbReference type="PANTHER" id="PTHR11138:SF5">
    <property type="entry name" value="METHIONYL-TRNA FORMYLTRANSFERASE, MITOCHONDRIAL"/>
    <property type="match status" value="1"/>
</dbReference>
<dbReference type="InterPro" id="IPR002376">
    <property type="entry name" value="Formyl_transf_N"/>
</dbReference>
<dbReference type="InterPro" id="IPR005794">
    <property type="entry name" value="Fmt"/>
</dbReference>
<keyword evidence="4 5" id="KW-0648">Protein biosynthesis</keyword>
<evidence type="ECO:0000313" key="9">
    <source>
        <dbReference type="Proteomes" id="UP000317243"/>
    </source>
</evidence>
<evidence type="ECO:0000259" key="7">
    <source>
        <dbReference type="Pfam" id="PF02911"/>
    </source>
</evidence>
<dbReference type="InterPro" id="IPR041711">
    <property type="entry name" value="Met-tRNA-FMT_N"/>
</dbReference>
<protein>
    <recommendedName>
        <fullName evidence="2 5">Methionyl-tRNA formyltransferase</fullName>
        <ecNumber evidence="2 5">2.1.2.9</ecNumber>
    </recommendedName>
</protein>
<keyword evidence="9" id="KW-1185">Reference proteome</keyword>
<dbReference type="InterPro" id="IPR011034">
    <property type="entry name" value="Formyl_transferase-like_C_sf"/>
</dbReference>
<dbReference type="SUPFAM" id="SSF53328">
    <property type="entry name" value="Formyltransferase"/>
    <property type="match status" value="1"/>
</dbReference>
<evidence type="ECO:0000256" key="2">
    <source>
        <dbReference type="ARBA" id="ARBA00012261"/>
    </source>
</evidence>
<dbReference type="EMBL" id="SIHI01000003">
    <property type="protein sequence ID" value="TWT55614.1"/>
    <property type="molecule type" value="Genomic_DNA"/>
</dbReference>
<dbReference type="AlphaFoldDB" id="A0A5C5WXC8"/>
<dbReference type="HAMAP" id="MF_00182">
    <property type="entry name" value="Formyl_trans"/>
    <property type="match status" value="1"/>
</dbReference>
<dbReference type="InterPro" id="IPR036477">
    <property type="entry name" value="Formyl_transf_N_sf"/>
</dbReference>
<dbReference type="Pfam" id="PF00551">
    <property type="entry name" value="Formyl_trans_N"/>
    <property type="match status" value="1"/>
</dbReference>
<dbReference type="Gene3D" id="3.40.50.12230">
    <property type="match status" value="1"/>
</dbReference>
<comment type="function">
    <text evidence="5">Attaches a formyl group to the free amino group of methionyl-tRNA(fMet). The formyl group appears to play a dual role in the initiator identity of N-formylmethionyl-tRNA by promoting its recognition by IF2 and preventing the misappropriation of this tRNA by the elongation apparatus.</text>
</comment>
<dbReference type="OrthoDB" id="9802815at2"/>